<reference evidence="15 16" key="1">
    <citation type="journal article" date="2015" name="Genome Announc.">
        <title>Draft Genome Sequence of the Terrestrial Cyanobacterium Scytonema millei VB511283, Isolated from Eastern India.</title>
        <authorList>
            <person name="Sen D."/>
            <person name="Chandrababunaidu M.M."/>
            <person name="Singh D."/>
            <person name="Sanghi N."/>
            <person name="Ghorai A."/>
            <person name="Mishra G.P."/>
            <person name="Madduluri M."/>
            <person name="Adhikary S.P."/>
            <person name="Tripathy S."/>
        </authorList>
    </citation>
    <scope>NUCLEOTIDE SEQUENCE [LARGE SCALE GENOMIC DNA]</scope>
    <source>
        <strain evidence="15 16">VB511283</strain>
    </source>
</reference>
<dbReference type="FunFam" id="3.40.30.10:FF:000007">
    <property type="entry name" value="Thioredoxin-dependent thiol peroxidase"/>
    <property type="match status" value="1"/>
</dbReference>
<proteinExistence type="inferred from homology"/>
<comment type="similarity">
    <text evidence="10">Belongs to the peroxiredoxin family. BCP/PrxQ subfamily.</text>
</comment>
<evidence type="ECO:0000256" key="7">
    <source>
        <dbReference type="ARBA" id="ARBA00023157"/>
    </source>
</evidence>
<dbReference type="RefSeq" id="WP_039717596.1">
    <property type="nucleotide sequence ID" value="NZ_JTJC03000007.1"/>
</dbReference>
<dbReference type="OrthoDB" id="511338at2"/>
<evidence type="ECO:0000256" key="3">
    <source>
        <dbReference type="ARBA" id="ARBA00013017"/>
    </source>
</evidence>
<evidence type="ECO:0000256" key="1">
    <source>
        <dbReference type="ARBA" id="ARBA00003330"/>
    </source>
</evidence>
<evidence type="ECO:0000256" key="12">
    <source>
        <dbReference type="ARBA" id="ARBA00049091"/>
    </source>
</evidence>
<feature type="domain" description="Thioredoxin" evidence="14">
    <location>
        <begin position="36"/>
        <end position="182"/>
    </location>
</feature>
<keyword evidence="4" id="KW-0575">Peroxidase</keyword>
<keyword evidence="5" id="KW-0049">Antioxidant</keyword>
<keyword evidence="16" id="KW-1185">Reference proteome</keyword>
<comment type="caution">
    <text evidence="15">The sequence shown here is derived from an EMBL/GenBank/DDBJ whole genome shotgun (WGS) entry which is preliminary data.</text>
</comment>
<evidence type="ECO:0000259" key="14">
    <source>
        <dbReference type="PROSITE" id="PS51352"/>
    </source>
</evidence>
<dbReference type="PANTHER" id="PTHR42801">
    <property type="entry name" value="THIOREDOXIN-DEPENDENT PEROXIDE REDUCTASE"/>
    <property type="match status" value="1"/>
</dbReference>
<evidence type="ECO:0000256" key="8">
    <source>
        <dbReference type="ARBA" id="ARBA00023284"/>
    </source>
</evidence>
<dbReference type="GO" id="GO:0008379">
    <property type="term" value="F:thioredoxin peroxidase activity"/>
    <property type="evidence" value="ECO:0007669"/>
    <property type="project" value="TreeGrafter"/>
</dbReference>
<dbReference type="EMBL" id="JTJC03000007">
    <property type="protein sequence ID" value="NHC37201.1"/>
    <property type="molecule type" value="Genomic_DNA"/>
</dbReference>
<comment type="catalytic activity">
    <reaction evidence="12">
        <text>a hydroperoxide + [thioredoxin]-dithiol = an alcohol + [thioredoxin]-disulfide + H2O</text>
        <dbReference type="Rhea" id="RHEA:62620"/>
        <dbReference type="Rhea" id="RHEA-COMP:10698"/>
        <dbReference type="Rhea" id="RHEA-COMP:10700"/>
        <dbReference type="ChEBI" id="CHEBI:15377"/>
        <dbReference type="ChEBI" id="CHEBI:29950"/>
        <dbReference type="ChEBI" id="CHEBI:30879"/>
        <dbReference type="ChEBI" id="CHEBI:35924"/>
        <dbReference type="ChEBI" id="CHEBI:50058"/>
        <dbReference type="EC" id="1.11.1.24"/>
    </reaction>
</comment>
<dbReference type="InterPro" id="IPR050924">
    <property type="entry name" value="Peroxiredoxin_BCP/PrxQ"/>
</dbReference>
<evidence type="ECO:0000313" key="16">
    <source>
        <dbReference type="Proteomes" id="UP000031532"/>
    </source>
</evidence>
<dbReference type="GO" id="GO:0034599">
    <property type="term" value="P:cellular response to oxidative stress"/>
    <property type="evidence" value="ECO:0007669"/>
    <property type="project" value="TreeGrafter"/>
</dbReference>
<dbReference type="Proteomes" id="UP000031532">
    <property type="component" value="Unassembled WGS sequence"/>
</dbReference>
<dbReference type="AlphaFoldDB" id="A0A9X5I6K1"/>
<dbReference type="CDD" id="cd03017">
    <property type="entry name" value="PRX_BCP"/>
    <property type="match status" value="1"/>
</dbReference>
<protein>
    <recommendedName>
        <fullName evidence="3">thioredoxin-dependent peroxiredoxin</fullName>
        <ecNumber evidence="3">1.11.1.24</ecNumber>
    </recommendedName>
    <alternativeName>
        <fullName evidence="11">Bacterioferritin comigratory protein</fullName>
    </alternativeName>
    <alternativeName>
        <fullName evidence="9">Thioredoxin peroxidase</fullName>
    </alternativeName>
</protein>
<gene>
    <name evidence="15" type="ORF">QH73_0021615</name>
</gene>
<dbReference type="GO" id="GO:0005737">
    <property type="term" value="C:cytoplasm"/>
    <property type="evidence" value="ECO:0007669"/>
    <property type="project" value="TreeGrafter"/>
</dbReference>
<keyword evidence="7" id="KW-1015">Disulfide bond</keyword>
<sequence>MISRRTFLTSVFACCLSILVWCGFTTPALALGGKLPPVNQPAPQFTLPTNTGDGEVSLSDLRGQWVVLYFYPKDFTAGCTLEAKRFQQDLPKYIEKKAQIIGVSADSIDSHAEFCDSEGLKFPLLADTTGEVSKAYGSWIGVVSMRHSFLIDPDGILRETFVKVNPAIHSTEVLARLEELQKNTV</sequence>
<dbReference type="PANTHER" id="PTHR42801:SF4">
    <property type="entry name" value="AHPC_TSA FAMILY PROTEIN"/>
    <property type="match status" value="1"/>
</dbReference>
<evidence type="ECO:0000256" key="4">
    <source>
        <dbReference type="ARBA" id="ARBA00022559"/>
    </source>
</evidence>
<comment type="subunit">
    <text evidence="2">Monomer.</text>
</comment>
<evidence type="ECO:0000313" key="15">
    <source>
        <dbReference type="EMBL" id="NHC37201.1"/>
    </source>
</evidence>
<dbReference type="SUPFAM" id="SSF52833">
    <property type="entry name" value="Thioredoxin-like"/>
    <property type="match status" value="1"/>
</dbReference>
<dbReference type="PROSITE" id="PS51352">
    <property type="entry name" value="THIOREDOXIN_2"/>
    <property type="match status" value="1"/>
</dbReference>
<name>A0A9X5I6K1_9CYAN</name>
<accession>A0A9X5I6K1</accession>
<comment type="function">
    <text evidence="1">Thiol-specific peroxidase that catalyzes the reduction of hydrogen peroxide and organic hydroperoxides to water and alcohols, respectively. Plays a role in cell protection against oxidative stress by detoxifying peroxides and as sensor of hydrogen peroxide-mediated signaling events.</text>
</comment>
<dbReference type="InterPro" id="IPR036249">
    <property type="entry name" value="Thioredoxin-like_sf"/>
</dbReference>
<feature type="signal peptide" evidence="13">
    <location>
        <begin position="1"/>
        <end position="30"/>
    </location>
</feature>
<evidence type="ECO:0000256" key="10">
    <source>
        <dbReference type="ARBA" id="ARBA00038489"/>
    </source>
</evidence>
<evidence type="ECO:0000256" key="13">
    <source>
        <dbReference type="SAM" id="SignalP"/>
    </source>
</evidence>
<evidence type="ECO:0000256" key="5">
    <source>
        <dbReference type="ARBA" id="ARBA00022862"/>
    </source>
</evidence>
<keyword evidence="6" id="KW-0560">Oxidoreductase</keyword>
<dbReference type="EC" id="1.11.1.24" evidence="3"/>
<dbReference type="InterPro" id="IPR013766">
    <property type="entry name" value="Thioredoxin_domain"/>
</dbReference>
<feature type="chain" id="PRO_5040898279" description="thioredoxin-dependent peroxiredoxin" evidence="13">
    <location>
        <begin position="31"/>
        <end position="185"/>
    </location>
</feature>
<dbReference type="Gene3D" id="3.40.30.10">
    <property type="entry name" value="Glutaredoxin"/>
    <property type="match status" value="1"/>
</dbReference>
<keyword evidence="13" id="KW-0732">Signal</keyword>
<dbReference type="GO" id="GO:0045454">
    <property type="term" value="P:cell redox homeostasis"/>
    <property type="evidence" value="ECO:0007669"/>
    <property type="project" value="TreeGrafter"/>
</dbReference>
<evidence type="ECO:0000256" key="11">
    <source>
        <dbReference type="ARBA" id="ARBA00041373"/>
    </source>
</evidence>
<evidence type="ECO:0000256" key="6">
    <source>
        <dbReference type="ARBA" id="ARBA00023002"/>
    </source>
</evidence>
<evidence type="ECO:0000256" key="9">
    <source>
        <dbReference type="ARBA" id="ARBA00032824"/>
    </source>
</evidence>
<organism evidence="15 16">
    <name type="scientific">Scytonema millei VB511283</name>
    <dbReference type="NCBI Taxonomy" id="1245923"/>
    <lineage>
        <taxon>Bacteria</taxon>
        <taxon>Bacillati</taxon>
        <taxon>Cyanobacteriota</taxon>
        <taxon>Cyanophyceae</taxon>
        <taxon>Nostocales</taxon>
        <taxon>Scytonemataceae</taxon>
        <taxon>Scytonema</taxon>
    </lineage>
</organism>
<dbReference type="Pfam" id="PF00578">
    <property type="entry name" value="AhpC-TSA"/>
    <property type="match status" value="1"/>
</dbReference>
<dbReference type="InterPro" id="IPR000866">
    <property type="entry name" value="AhpC/TSA"/>
</dbReference>
<keyword evidence="8" id="KW-0676">Redox-active center</keyword>
<evidence type="ECO:0000256" key="2">
    <source>
        <dbReference type="ARBA" id="ARBA00011245"/>
    </source>
</evidence>